<evidence type="ECO:0000313" key="4">
    <source>
        <dbReference type="Proteomes" id="UP001210609"/>
    </source>
</evidence>
<keyword evidence="4" id="KW-1185">Reference proteome</keyword>
<evidence type="ECO:0000313" key="1">
    <source>
        <dbReference type="EMBL" id="GFE20091.1"/>
    </source>
</evidence>
<protein>
    <submittedName>
        <fullName evidence="1">Uncharacterized protein</fullName>
    </submittedName>
</protein>
<reference evidence="2 4" key="2">
    <citation type="submission" date="2022-12" db="EMBL/GenBank/DDBJ databases">
        <authorList>
            <person name="Ruckert C."/>
            <person name="Busche T."/>
            <person name="Kalinowski J."/>
            <person name="Wittmann C."/>
        </authorList>
    </citation>
    <scope>NUCLEOTIDE SEQUENCE [LARGE SCALE GENOMIC DNA]</scope>
    <source>
        <strain evidence="2 4">DSM 40555</strain>
    </source>
</reference>
<dbReference type="RefSeq" id="WP_159484137.1">
    <property type="nucleotide sequence ID" value="NZ_BLIP01000001.1"/>
</dbReference>
<proteinExistence type="predicted"/>
<name>A0A640TC87_STRNI</name>
<dbReference type="Proteomes" id="UP000429552">
    <property type="component" value="Unassembled WGS sequence"/>
</dbReference>
<reference evidence="1 3" key="1">
    <citation type="submission" date="2019-12" db="EMBL/GenBank/DDBJ databases">
        <title>Whole genome shotgun sequence of Streptomyces libani subsp. libani NBRC 13452.</title>
        <authorList>
            <person name="Ichikawa N."/>
            <person name="Kimura A."/>
            <person name="Kitahashi Y."/>
            <person name="Komaki H."/>
            <person name="Tamura T."/>
        </authorList>
    </citation>
    <scope>NUCLEOTIDE SEQUENCE [LARGE SCALE GENOMIC DNA]</scope>
    <source>
        <strain evidence="1 3">NBRC 13452</strain>
    </source>
</reference>
<dbReference type="Proteomes" id="UP001210609">
    <property type="component" value="Chromosome"/>
</dbReference>
<dbReference type="EMBL" id="CP114202">
    <property type="protein sequence ID" value="WAT94942.1"/>
    <property type="molecule type" value="Genomic_DNA"/>
</dbReference>
<sequence>MTDDLRQRIDDAIRPVMLLGLQDAELHNTAGAERIGEWVDWISKTVAELVQPEPRQPEPIDVLRCGCRGTQGCTCPYPIEEDQ</sequence>
<accession>A0A640TC87</accession>
<dbReference type="AlphaFoldDB" id="A0A640TC87"/>
<organism evidence="1 3">
    <name type="scientific">Streptomyces nigrescens</name>
    <dbReference type="NCBI Taxonomy" id="1920"/>
    <lineage>
        <taxon>Bacteria</taxon>
        <taxon>Bacillati</taxon>
        <taxon>Actinomycetota</taxon>
        <taxon>Actinomycetes</taxon>
        <taxon>Kitasatosporales</taxon>
        <taxon>Streptomycetaceae</taxon>
        <taxon>Streptomyces</taxon>
    </lineage>
</organism>
<evidence type="ECO:0000313" key="2">
    <source>
        <dbReference type="EMBL" id="WAT94942.1"/>
    </source>
</evidence>
<evidence type="ECO:0000313" key="3">
    <source>
        <dbReference type="Proteomes" id="UP000429552"/>
    </source>
</evidence>
<dbReference type="EMBL" id="BLIP01000001">
    <property type="protein sequence ID" value="GFE20091.1"/>
    <property type="molecule type" value="Genomic_DNA"/>
</dbReference>
<gene>
    <name evidence="1" type="ORF">Sliba_05440</name>
    <name evidence="2" type="ORF">STRLI_000614</name>
</gene>